<proteinExistence type="predicted"/>
<sequence>MQLASCETAAVRGRGRSTWSCHRPSLTRTSAWTKKKPGAAAVGCAASSRRDDADSSFSNGGSWRLVDESMAVLRRRIDEMRAAERGSWEPPPVECAACEESEWHATCDDADVCEQLVYALRALLLSARPGVGVGLLAALLALAVPASAFVLLAHLLPSVLSNLPH</sequence>
<dbReference type="AlphaFoldDB" id="A0AAV5FRZ0"/>
<protein>
    <submittedName>
        <fullName evidence="2">Uncharacterized protein</fullName>
    </submittedName>
</protein>
<dbReference type="EMBL" id="BQKI01000095">
    <property type="protein sequence ID" value="GJN37638.1"/>
    <property type="molecule type" value="Genomic_DNA"/>
</dbReference>
<keyword evidence="1" id="KW-1133">Transmembrane helix</keyword>
<organism evidence="2 3">
    <name type="scientific">Eleusine coracana subsp. coracana</name>
    <dbReference type="NCBI Taxonomy" id="191504"/>
    <lineage>
        <taxon>Eukaryota</taxon>
        <taxon>Viridiplantae</taxon>
        <taxon>Streptophyta</taxon>
        <taxon>Embryophyta</taxon>
        <taxon>Tracheophyta</taxon>
        <taxon>Spermatophyta</taxon>
        <taxon>Magnoliopsida</taxon>
        <taxon>Liliopsida</taxon>
        <taxon>Poales</taxon>
        <taxon>Poaceae</taxon>
        <taxon>PACMAD clade</taxon>
        <taxon>Chloridoideae</taxon>
        <taxon>Cynodonteae</taxon>
        <taxon>Eleusininae</taxon>
        <taxon>Eleusine</taxon>
    </lineage>
</organism>
<evidence type="ECO:0000313" key="3">
    <source>
        <dbReference type="Proteomes" id="UP001054889"/>
    </source>
</evidence>
<dbReference type="PANTHER" id="PTHR33782:SF15">
    <property type="entry name" value="OS01G0121500 PROTEIN"/>
    <property type="match status" value="1"/>
</dbReference>
<name>A0AAV5FRZ0_ELECO</name>
<keyword evidence="1" id="KW-0812">Transmembrane</keyword>
<dbReference type="Proteomes" id="UP001054889">
    <property type="component" value="Unassembled WGS sequence"/>
</dbReference>
<reference evidence="2" key="2">
    <citation type="submission" date="2021-12" db="EMBL/GenBank/DDBJ databases">
        <title>Resequencing data analysis of finger millet.</title>
        <authorList>
            <person name="Hatakeyama M."/>
            <person name="Aluri S."/>
            <person name="Balachadran M.T."/>
            <person name="Sivarajan S.R."/>
            <person name="Poveda L."/>
            <person name="Shimizu-Inatsugi R."/>
            <person name="Schlapbach R."/>
            <person name="Sreeman S.M."/>
            <person name="Shimizu K.K."/>
        </authorList>
    </citation>
    <scope>NUCLEOTIDE SEQUENCE</scope>
</reference>
<feature type="transmembrane region" description="Helical" evidence="1">
    <location>
        <begin position="131"/>
        <end position="156"/>
    </location>
</feature>
<keyword evidence="3" id="KW-1185">Reference proteome</keyword>
<evidence type="ECO:0000313" key="2">
    <source>
        <dbReference type="EMBL" id="GJN37638.1"/>
    </source>
</evidence>
<keyword evidence="1" id="KW-0472">Membrane</keyword>
<comment type="caution">
    <text evidence="2">The sequence shown here is derived from an EMBL/GenBank/DDBJ whole genome shotgun (WGS) entry which is preliminary data.</text>
</comment>
<dbReference type="PANTHER" id="PTHR33782">
    <property type="entry name" value="OS01G0121600 PROTEIN"/>
    <property type="match status" value="1"/>
</dbReference>
<gene>
    <name evidence="2" type="primary">gb26613</name>
    <name evidence="2" type="ORF">PR202_gb26613</name>
</gene>
<accession>A0AAV5FRZ0</accession>
<evidence type="ECO:0000256" key="1">
    <source>
        <dbReference type="SAM" id="Phobius"/>
    </source>
</evidence>
<reference evidence="2" key="1">
    <citation type="journal article" date="2018" name="DNA Res.">
        <title>Multiple hybrid de novo genome assembly of finger millet, an orphan allotetraploid crop.</title>
        <authorList>
            <person name="Hatakeyama M."/>
            <person name="Aluri S."/>
            <person name="Balachadran M.T."/>
            <person name="Sivarajan S.R."/>
            <person name="Patrignani A."/>
            <person name="Gruter S."/>
            <person name="Poveda L."/>
            <person name="Shimizu-Inatsugi R."/>
            <person name="Baeten J."/>
            <person name="Francoijs K.J."/>
            <person name="Nataraja K.N."/>
            <person name="Reddy Y.A.N."/>
            <person name="Phadnis S."/>
            <person name="Ravikumar R.L."/>
            <person name="Schlapbach R."/>
            <person name="Sreeman S.M."/>
            <person name="Shimizu K.K."/>
        </authorList>
    </citation>
    <scope>NUCLEOTIDE SEQUENCE</scope>
</reference>